<gene>
    <name evidence="2" type="ORF">PSON_ATCC_30995.1.T1180001</name>
</gene>
<keyword evidence="1" id="KW-0812">Transmembrane</keyword>
<name>A0A8S1QSN6_9CILI</name>
<evidence type="ECO:0000256" key="1">
    <source>
        <dbReference type="SAM" id="Phobius"/>
    </source>
</evidence>
<evidence type="ECO:0008006" key="4">
    <source>
        <dbReference type="Google" id="ProtNLM"/>
    </source>
</evidence>
<keyword evidence="1" id="KW-0472">Membrane</keyword>
<dbReference type="AlphaFoldDB" id="A0A8S1QSN6"/>
<evidence type="ECO:0000313" key="3">
    <source>
        <dbReference type="Proteomes" id="UP000692954"/>
    </source>
</evidence>
<comment type="caution">
    <text evidence="2">The sequence shown here is derived from an EMBL/GenBank/DDBJ whole genome shotgun (WGS) entry which is preliminary data.</text>
</comment>
<sequence>MIQKIFKWGSTKKFKLDSIKFFKFILFIKCLRLLLFSFWFINNLFTSTINIFKEHNKQVQEYSQNINKIINTFVLLYFLKGKYSSKFRKEYQSLGLPKVYFTILHQFFFQCLAIISKLQFQISNYDFQEHKRNYWVNFFTFIQVYNYCQQPQPIKKIDKNGNIFLRFIALLLGFQLEIILDLSNNVFYNYDC</sequence>
<dbReference type="Proteomes" id="UP000692954">
    <property type="component" value="Unassembled WGS sequence"/>
</dbReference>
<protein>
    <recommendedName>
        <fullName evidence="4">Transmembrane protein</fullName>
    </recommendedName>
</protein>
<dbReference type="EMBL" id="CAJJDN010000118">
    <property type="protein sequence ID" value="CAD8118573.1"/>
    <property type="molecule type" value="Genomic_DNA"/>
</dbReference>
<accession>A0A8S1QSN6</accession>
<feature type="transmembrane region" description="Helical" evidence="1">
    <location>
        <begin position="21"/>
        <end position="42"/>
    </location>
</feature>
<keyword evidence="3" id="KW-1185">Reference proteome</keyword>
<proteinExistence type="predicted"/>
<evidence type="ECO:0000313" key="2">
    <source>
        <dbReference type="EMBL" id="CAD8118573.1"/>
    </source>
</evidence>
<keyword evidence="1" id="KW-1133">Transmembrane helix</keyword>
<reference evidence="2" key="1">
    <citation type="submission" date="2021-01" db="EMBL/GenBank/DDBJ databases">
        <authorList>
            <consortium name="Genoscope - CEA"/>
            <person name="William W."/>
        </authorList>
    </citation>
    <scope>NUCLEOTIDE SEQUENCE</scope>
</reference>
<organism evidence="2 3">
    <name type="scientific">Paramecium sonneborni</name>
    <dbReference type="NCBI Taxonomy" id="65129"/>
    <lineage>
        <taxon>Eukaryota</taxon>
        <taxon>Sar</taxon>
        <taxon>Alveolata</taxon>
        <taxon>Ciliophora</taxon>
        <taxon>Intramacronucleata</taxon>
        <taxon>Oligohymenophorea</taxon>
        <taxon>Peniculida</taxon>
        <taxon>Parameciidae</taxon>
        <taxon>Paramecium</taxon>
    </lineage>
</organism>